<dbReference type="InterPro" id="IPR043504">
    <property type="entry name" value="Peptidase_S1_PA_chymotrypsin"/>
</dbReference>
<reference evidence="7" key="1">
    <citation type="journal article" date="2019" name="Int. J. Syst. Evol. Microbiol.">
        <title>The Global Catalogue of Microorganisms (GCM) 10K type strain sequencing project: providing services to taxonomists for standard genome sequencing and annotation.</title>
        <authorList>
            <consortium name="The Broad Institute Genomics Platform"/>
            <consortium name="The Broad Institute Genome Sequencing Center for Infectious Disease"/>
            <person name="Wu L."/>
            <person name="Ma J."/>
        </authorList>
    </citation>
    <scope>NUCLEOTIDE SEQUENCE [LARGE SCALE GENOMIC DNA]</scope>
    <source>
        <strain evidence="7">JCM 32226</strain>
    </source>
</reference>
<keyword evidence="4" id="KW-0732">Signal</keyword>
<evidence type="ECO:0000259" key="5">
    <source>
        <dbReference type="PROSITE" id="PS50240"/>
    </source>
</evidence>
<comment type="caution">
    <text evidence="6">The sequence shown here is derived from an EMBL/GenBank/DDBJ whole genome shotgun (WGS) entry which is preliminary data.</text>
</comment>
<keyword evidence="3" id="KW-0378">Hydrolase</keyword>
<dbReference type="InterPro" id="IPR033116">
    <property type="entry name" value="TRYPSIN_SER"/>
</dbReference>
<feature type="chain" id="PRO_5047516556" description="Peptidase S1 domain-containing protein" evidence="4">
    <location>
        <begin position="20"/>
        <end position="389"/>
    </location>
</feature>
<organism evidence="6 7">
    <name type="scientific">Pseudaeromonas paramecii</name>
    <dbReference type="NCBI Taxonomy" id="2138166"/>
    <lineage>
        <taxon>Bacteria</taxon>
        <taxon>Pseudomonadati</taxon>
        <taxon>Pseudomonadota</taxon>
        <taxon>Gammaproteobacteria</taxon>
        <taxon>Aeromonadales</taxon>
        <taxon>Aeromonadaceae</taxon>
        <taxon>Pseudaeromonas</taxon>
    </lineage>
</organism>
<dbReference type="Gene3D" id="2.40.10.10">
    <property type="entry name" value="Trypsin-like serine proteases"/>
    <property type="match status" value="1"/>
</dbReference>
<dbReference type="PANTHER" id="PTHR24276">
    <property type="entry name" value="POLYSERASE-RELATED"/>
    <property type="match status" value="1"/>
</dbReference>
<dbReference type="SMART" id="SM00020">
    <property type="entry name" value="Tryp_SPc"/>
    <property type="match status" value="1"/>
</dbReference>
<evidence type="ECO:0000313" key="6">
    <source>
        <dbReference type="EMBL" id="GAA4502440.1"/>
    </source>
</evidence>
<keyword evidence="2" id="KW-1015">Disulfide bond</keyword>
<evidence type="ECO:0000313" key="7">
    <source>
        <dbReference type="Proteomes" id="UP001501321"/>
    </source>
</evidence>
<feature type="signal peptide" evidence="4">
    <location>
        <begin position="1"/>
        <end position="19"/>
    </location>
</feature>
<dbReference type="InterPro" id="IPR009003">
    <property type="entry name" value="Peptidase_S1_PA"/>
</dbReference>
<dbReference type="PANTHER" id="PTHR24276:SF91">
    <property type="entry name" value="AT26814P-RELATED"/>
    <property type="match status" value="1"/>
</dbReference>
<feature type="domain" description="Peptidase S1" evidence="5">
    <location>
        <begin position="25"/>
        <end position="252"/>
    </location>
</feature>
<dbReference type="EMBL" id="BAABFC010000020">
    <property type="protein sequence ID" value="GAA4502440.1"/>
    <property type="molecule type" value="Genomic_DNA"/>
</dbReference>
<evidence type="ECO:0000256" key="2">
    <source>
        <dbReference type="ARBA" id="ARBA00023157"/>
    </source>
</evidence>
<evidence type="ECO:0000256" key="3">
    <source>
        <dbReference type="RuleBase" id="RU363034"/>
    </source>
</evidence>
<dbReference type="PROSITE" id="PS00135">
    <property type="entry name" value="TRYPSIN_SER"/>
    <property type="match status" value="1"/>
</dbReference>
<gene>
    <name evidence="6" type="ORF">GCM10023095_27080</name>
</gene>
<comment type="similarity">
    <text evidence="1">Belongs to the peptidase S1 family.</text>
</comment>
<dbReference type="RefSeq" id="WP_345014030.1">
    <property type="nucleotide sequence ID" value="NZ_BAABFC010000020.1"/>
</dbReference>
<sequence length="389" mass="41666">MRPLPLSLLLLSLSPSLLARPVATIVGGQPTEAPTWMVSLQQRNSAVNNSHFCGGTLIAPQWVLTAAHCVSDEDQNAIAVRVGDTDLATPYTPVDIDQVILHPDWDPTGGTFRYTFEGDIALLHLTQAQGDTVPSLASTEQQAALTVGDTMTAIGWGATDAAANFYPDLLQQVTLPYAVASIQVEADHFMAGGNVGQSTCFGDSGGPLLVDNTQYGISSYIQTDSYHCGSAGSLAGFTSVAYYRNWLLDLQQGLNYGNFRRLSVAAGQTGQTDFILRNDDNQPWLLESVQSESTLIADCTGVLLQPGESCRLTVGYSPQQPGQNLMIHTWFSALRDDGRRIDDDLRLYAQSLNATGDNGGGGGALSESWLALLALLAMARRRRLAGNKV</sequence>
<keyword evidence="7" id="KW-1185">Reference proteome</keyword>
<protein>
    <recommendedName>
        <fullName evidence="5">Peptidase S1 domain-containing protein</fullName>
    </recommendedName>
</protein>
<keyword evidence="3" id="KW-0645">Protease</keyword>
<name>A0ABP8QFT2_9GAMM</name>
<dbReference type="PRINTS" id="PR00722">
    <property type="entry name" value="CHYMOTRYPSIN"/>
</dbReference>
<evidence type="ECO:0000256" key="4">
    <source>
        <dbReference type="SAM" id="SignalP"/>
    </source>
</evidence>
<evidence type="ECO:0000256" key="1">
    <source>
        <dbReference type="ARBA" id="ARBA00007664"/>
    </source>
</evidence>
<dbReference type="InterPro" id="IPR018114">
    <property type="entry name" value="TRYPSIN_HIS"/>
</dbReference>
<proteinExistence type="inferred from homology"/>
<dbReference type="PROSITE" id="PS00134">
    <property type="entry name" value="TRYPSIN_HIS"/>
    <property type="match status" value="1"/>
</dbReference>
<dbReference type="SUPFAM" id="SSF50494">
    <property type="entry name" value="Trypsin-like serine proteases"/>
    <property type="match status" value="1"/>
</dbReference>
<accession>A0ABP8QFT2</accession>
<dbReference type="PROSITE" id="PS50240">
    <property type="entry name" value="TRYPSIN_DOM"/>
    <property type="match status" value="1"/>
</dbReference>
<dbReference type="Proteomes" id="UP001501321">
    <property type="component" value="Unassembled WGS sequence"/>
</dbReference>
<dbReference type="InterPro" id="IPR001254">
    <property type="entry name" value="Trypsin_dom"/>
</dbReference>
<dbReference type="InterPro" id="IPR050430">
    <property type="entry name" value="Peptidase_S1"/>
</dbReference>
<dbReference type="InterPro" id="IPR001314">
    <property type="entry name" value="Peptidase_S1A"/>
</dbReference>
<keyword evidence="3" id="KW-0720">Serine protease</keyword>
<dbReference type="CDD" id="cd00190">
    <property type="entry name" value="Tryp_SPc"/>
    <property type="match status" value="1"/>
</dbReference>
<dbReference type="Pfam" id="PF00089">
    <property type="entry name" value="Trypsin"/>
    <property type="match status" value="1"/>
</dbReference>